<keyword evidence="4" id="KW-1185">Reference proteome</keyword>
<gene>
    <name evidence="3" type="ORF">D0Y65_016785</name>
</gene>
<dbReference type="AlphaFoldDB" id="A0A445JRV6"/>
<sequence>MDQQEGNTWTMPPFWAVEQRNRRRLRRSYSLLLTSTSLLVLFLVLVLVFSLIVVPTLHSFASNIFKPRTVKNSWDSLNLVLVLFAIFCGFLSRNNNTSETLTPRSRRTFSNPSTPPSAWYQNDYSQIHNRSFNRLRSFNSYPDLRQQIAADERFRFYDDTYLLRHRNMRTETEEEEEKEIGIDNVATAPPQSPPQQGMEAVGRNVKRAYQVETVEEHKKEDLDAQISPPPPATRSKGVRRNVKRTYQAEAVEKHETNDFPVMDSRPPPVTITKGVRRNAKRTYQPETMEKRETNDFDEQNSQTLPSPPPPPVTRRRGVRRNAKPEGNDSVVKSSPPPPPPPPPLPAEEARTVSGKKKRGSATKEFLISLRGKKKKQRQRSVENFDIILGSESLFSQPPPPPPLPPPKVFQNLFSLKKGKHKNRHIASVATTTTSVSNKRDHGSSSRLQDNVTMAGNESPLNPIPPPPPLPPFKLPGWKFRVQGDFVRVDSMGSSRSGSPDDLDEVSVDTPTTSTHDETSQVNSPFAKDSEDSASVSAPSLFCPSPDVDTKAHNFIESFRAGLRMAKMNSMKERQGIGRSNLAPSPNHEWN</sequence>
<evidence type="ECO:0000313" key="3">
    <source>
        <dbReference type="EMBL" id="RZC01188.1"/>
    </source>
</evidence>
<dbReference type="EMBL" id="QZWG01000007">
    <property type="protein sequence ID" value="RZC01188.1"/>
    <property type="molecule type" value="Genomic_DNA"/>
</dbReference>
<comment type="caution">
    <text evidence="3">The sequence shown here is derived from an EMBL/GenBank/DDBJ whole genome shotgun (WGS) entry which is preliminary data.</text>
</comment>
<feature type="region of interest" description="Disordered" evidence="1">
    <location>
        <begin position="569"/>
        <end position="590"/>
    </location>
</feature>
<dbReference type="Proteomes" id="UP000289340">
    <property type="component" value="Chromosome 7"/>
</dbReference>
<evidence type="ECO:0000313" key="4">
    <source>
        <dbReference type="Proteomes" id="UP000289340"/>
    </source>
</evidence>
<accession>A0A445JRV6</accession>
<dbReference type="PANTHER" id="PTHR33098:SF107">
    <property type="entry name" value="HYDROXYPROLINE-RICH GLYCOPROTEIN FAMILY PROTEIN"/>
    <property type="match status" value="1"/>
</dbReference>
<feature type="compositionally biased region" description="Polar residues" evidence="1">
    <location>
        <begin position="444"/>
        <end position="455"/>
    </location>
</feature>
<dbReference type="Gramene" id="XM_028384922.1">
    <property type="protein sequence ID" value="XP_028240723.1"/>
    <property type="gene ID" value="LOC114419282"/>
</dbReference>
<feature type="compositionally biased region" description="Low complexity" evidence="1">
    <location>
        <begin position="426"/>
        <end position="436"/>
    </location>
</feature>
<protein>
    <submittedName>
        <fullName evidence="3">Uncharacterized protein</fullName>
    </submittedName>
</protein>
<feature type="region of interest" description="Disordered" evidence="1">
    <location>
        <begin position="170"/>
        <end position="201"/>
    </location>
</feature>
<feature type="region of interest" description="Disordered" evidence="1">
    <location>
        <begin position="489"/>
        <end position="549"/>
    </location>
</feature>
<evidence type="ECO:0000256" key="2">
    <source>
        <dbReference type="SAM" id="Phobius"/>
    </source>
</evidence>
<feature type="compositionally biased region" description="Pro residues" evidence="1">
    <location>
        <begin position="334"/>
        <end position="345"/>
    </location>
</feature>
<keyword evidence="2" id="KW-0472">Membrane</keyword>
<keyword evidence="2" id="KW-0812">Transmembrane</keyword>
<reference evidence="3 4" key="1">
    <citation type="submission" date="2018-09" db="EMBL/GenBank/DDBJ databases">
        <title>A high-quality reference genome of wild soybean provides a powerful tool to mine soybean genomes.</title>
        <authorList>
            <person name="Xie M."/>
            <person name="Chung C.Y.L."/>
            <person name="Li M.-W."/>
            <person name="Wong F.-L."/>
            <person name="Chan T.-F."/>
            <person name="Lam H.-M."/>
        </authorList>
    </citation>
    <scope>NUCLEOTIDE SEQUENCE [LARGE SCALE GENOMIC DNA]</scope>
    <source>
        <strain evidence="4">cv. W05</strain>
        <tissue evidence="3">Hypocotyl of etiolated seedlings</tissue>
    </source>
</reference>
<feature type="region of interest" description="Disordered" evidence="1">
    <location>
        <begin position="215"/>
        <end position="383"/>
    </location>
</feature>
<dbReference type="PANTHER" id="PTHR33098">
    <property type="entry name" value="COTTON FIBER (DUF761)"/>
    <property type="match status" value="1"/>
</dbReference>
<feature type="transmembrane region" description="Helical" evidence="2">
    <location>
        <begin position="29"/>
        <end position="54"/>
    </location>
</feature>
<organism evidence="3 4">
    <name type="scientific">Glycine soja</name>
    <name type="common">Wild soybean</name>
    <dbReference type="NCBI Taxonomy" id="3848"/>
    <lineage>
        <taxon>Eukaryota</taxon>
        <taxon>Viridiplantae</taxon>
        <taxon>Streptophyta</taxon>
        <taxon>Embryophyta</taxon>
        <taxon>Tracheophyta</taxon>
        <taxon>Spermatophyta</taxon>
        <taxon>Magnoliopsida</taxon>
        <taxon>eudicotyledons</taxon>
        <taxon>Gunneridae</taxon>
        <taxon>Pentapetalae</taxon>
        <taxon>rosids</taxon>
        <taxon>fabids</taxon>
        <taxon>Fabales</taxon>
        <taxon>Fabaceae</taxon>
        <taxon>Papilionoideae</taxon>
        <taxon>50 kb inversion clade</taxon>
        <taxon>NPAAA clade</taxon>
        <taxon>indigoferoid/millettioid clade</taxon>
        <taxon>Phaseoleae</taxon>
        <taxon>Glycine</taxon>
        <taxon>Glycine subgen. Soja</taxon>
    </lineage>
</organism>
<proteinExistence type="predicted"/>
<evidence type="ECO:0000256" key="1">
    <source>
        <dbReference type="SAM" id="MobiDB-lite"/>
    </source>
</evidence>
<feature type="compositionally biased region" description="Polar residues" evidence="1">
    <location>
        <begin position="508"/>
        <end position="523"/>
    </location>
</feature>
<keyword evidence="2" id="KW-1133">Transmembrane helix</keyword>
<feature type="region of interest" description="Disordered" evidence="1">
    <location>
        <begin position="418"/>
        <end position="466"/>
    </location>
</feature>
<name>A0A445JRV6_GLYSO</name>